<evidence type="ECO:0000313" key="3">
    <source>
        <dbReference type="EMBL" id="JAB66730.1"/>
    </source>
</evidence>
<dbReference type="PROSITE" id="PS00028">
    <property type="entry name" value="ZINC_FINGER_C2H2_1"/>
    <property type="match status" value="1"/>
</dbReference>
<organism evidence="3">
    <name type="scientific">Anoplophora glabripennis</name>
    <name type="common">Asian longhorn beetle</name>
    <name type="synonym">Anoplophora nobilis</name>
    <dbReference type="NCBI Taxonomy" id="217634"/>
    <lineage>
        <taxon>Eukaryota</taxon>
        <taxon>Metazoa</taxon>
        <taxon>Ecdysozoa</taxon>
        <taxon>Arthropoda</taxon>
        <taxon>Hexapoda</taxon>
        <taxon>Insecta</taxon>
        <taxon>Pterygota</taxon>
        <taxon>Neoptera</taxon>
        <taxon>Endopterygota</taxon>
        <taxon>Coleoptera</taxon>
        <taxon>Polyphaga</taxon>
        <taxon>Cucujiformia</taxon>
        <taxon>Chrysomeloidea</taxon>
        <taxon>Cerambycidae</taxon>
        <taxon>Lamiinae</taxon>
        <taxon>Lamiini</taxon>
        <taxon>Anoplophora</taxon>
    </lineage>
</organism>
<dbReference type="PROSITE" id="PS50157">
    <property type="entry name" value="ZINC_FINGER_C2H2_2"/>
    <property type="match status" value="2"/>
</dbReference>
<dbReference type="GO" id="GO:0008270">
    <property type="term" value="F:zinc ion binding"/>
    <property type="evidence" value="ECO:0007669"/>
    <property type="project" value="UniProtKB-KW"/>
</dbReference>
<evidence type="ECO:0000259" key="2">
    <source>
        <dbReference type="PROSITE" id="PS50157"/>
    </source>
</evidence>
<dbReference type="Pfam" id="PF00096">
    <property type="entry name" value="zf-C2H2"/>
    <property type="match status" value="1"/>
</dbReference>
<protein>
    <recommendedName>
        <fullName evidence="2">C2H2-type domain-containing protein</fullName>
    </recommendedName>
</protein>
<proteinExistence type="predicted"/>
<name>V5G9B5_ANOGL</name>
<keyword evidence="1" id="KW-0862">Zinc</keyword>
<feature type="domain" description="C2H2-type" evidence="2">
    <location>
        <begin position="4"/>
        <end position="32"/>
    </location>
</feature>
<keyword evidence="1" id="KW-0479">Metal-binding</keyword>
<sequence length="288" mass="33383">MEAFNCSICCKTFSRSDNLKRHLSSIHSSNSHLKMKMYKCSVCSMQSTYKNNVIRHLKKVHAVEECEEPSSSYEQINDDVIQQKGETSIVKEKPSSRFCETCNLEIAREKFASHERSLFHKQNSCVEIEPDIYLINSAFKRNIATYRIKCESQNDSTITDISLFFSKIKDKIIKLIATALRGTSLKINFELFACYVLSTKENDEEASIKNEVKSFNSKYEIVTTSTNLNDIYSHFYNVLKTKSEEFEVSKFIIFNIKLYNNVIFFIIAARFRLVSTNITFPRSQFVEV</sequence>
<dbReference type="InterPro" id="IPR013087">
    <property type="entry name" value="Znf_C2H2_type"/>
</dbReference>
<dbReference type="SUPFAM" id="SSF57667">
    <property type="entry name" value="beta-beta-alpha zinc fingers"/>
    <property type="match status" value="1"/>
</dbReference>
<reference evidence="3" key="1">
    <citation type="submission" date="2013-07" db="EMBL/GenBank/DDBJ databases">
        <title>Midgut Transcriptome Profiling of Anoplphora glabripennis, a Lignocellulose Degrading, Wood-Boring Cerambycid.</title>
        <authorList>
            <person name="Scully E.D."/>
            <person name="Hoover K."/>
            <person name="Carlson J.E."/>
            <person name="Tien M."/>
            <person name="Geib S.M."/>
        </authorList>
    </citation>
    <scope>NUCLEOTIDE SEQUENCE</scope>
</reference>
<evidence type="ECO:0000256" key="1">
    <source>
        <dbReference type="PROSITE-ProRule" id="PRU00042"/>
    </source>
</evidence>
<dbReference type="InterPro" id="IPR036236">
    <property type="entry name" value="Znf_C2H2_sf"/>
</dbReference>
<feature type="domain" description="C2H2-type" evidence="2">
    <location>
        <begin position="38"/>
        <end position="66"/>
    </location>
</feature>
<dbReference type="AlphaFoldDB" id="V5G9B5"/>
<dbReference type="EMBL" id="GALX01001736">
    <property type="protein sequence ID" value="JAB66730.1"/>
    <property type="molecule type" value="Transcribed_RNA"/>
</dbReference>
<keyword evidence="1" id="KW-0863">Zinc-finger</keyword>
<dbReference type="Gene3D" id="3.30.160.60">
    <property type="entry name" value="Classic Zinc Finger"/>
    <property type="match status" value="1"/>
</dbReference>
<dbReference type="SMART" id="SM00355">
    <property type="entry name" value="ZnF_C2H2"/>
    <property type="match status" value="2"/>
</dbReference>
<accession>V5G9B5</accession>